<dbReference type="EMBL" id="JANBPW010005430">
    <property type="protein sequence ID" value="KAJ1932636.1"/>
    <property type="molecule type" value="Genomic_DNA"/>
</dbReference>
<accession>A0ACC1J0E0</accession>
<name>A0ACC1J0E0_9FUNG</name>
<proteinExistence type="predicted"/>
<reference evidence="1" key="1">
    <citation type="submission" date="2022-07" db="EMBL/GenBank/DDBJ databases">
        <title>Phylogenomic reconstructions and comparative analyses of Kickxellomycotina fungi.</title>
        <authorList>
            <person name="Reynolds N.K."/>
            <person name="Stajich J.E."/>
            <person name="Barry K."/>
            <person name="Grigoriev I.V."/>
            <person name="Crous P."/>
            <person name="Smith M.E."/>
        </authorList>
    </citation>
    <scope>NUCLEOTIDE SEQUENCE</scope>
    <source>
        <strain evidence="1">NRRL 5244</strain>
    </source>
</reference>
<comment type="caution">
    <text evidence="1">The sequence shown here is derived from an EMBL/GenBank/DDBJ whole genome shotgun (WGS) entry which is preliminary data.</text>
</comment>
<dbReference type="Proteomes" id="UP001150603">
    <property type="component" value="Unassembled WGS sequence"/>
</dbReference>
<evidence type="ECO:0000313" key="2">
    <source>
        <dbReference type="Proteomes" id="UP001150603"/>
    </source>
</evidence>
<sequence length="164" mass="18283">MAMVGGTIYAWGRIASAFINTAMLNSYFLLILAPPVFGHIFHREKTLRKFLDALHSDGLVAQEARLGNAHKQLYGMDEGTDTYISASGTGPNKSSASQVPPENTATYFTYNNTFSQQQDKATGVQFSRVEDDYMFESDHELAYAMPSPFNAPQPMDYDHNTRIL</sequence>
<gene>
    <name evidence="1" type="ORF">FBU59_006304</name>
</gene>
<evidence type="ECO:0000313" key="1">
    <source>
        <dbReference type="EMBL" id="KAJ1932636.1"/>
    </source>
</evidence>
<keyword evidence="2" id="KW-1185">Reference proteome</keyword>
<protein>
    <submittedName>
        <fullName evidence="1">Uncharacterized protein</fullName>
    </submittedName>
</protein>
<organism evidence="1 2">
    <name type="scientific">Linderina macrospora</name>
    <dbReference type="NCBI Taxonomy" id="4868"/>
    <lineage>
        <taxon>Eukaryota</taxon>
        <taxon>Fungi</taxon>
        <taxon>Fungi incertae sedis</taxon>
        <taxon>Zoopagomycota</taxon>
        <taxon>Kickxellomycotina</taxon>
        <taxon>Kickxellomycetes</taxon>
        <taxon>Kickxellales</taxon>
        <taxon>Kickxellaceae</taxon>
        <taxon>Linderina</taxon>
    </lineage>
</organism>